<sequence>MAKKENRLKSMFLGFLSFLALIVIGWLLFFGKIKVREILSPLIGKIPKDEEKMTQYTEDILGKAVEAAKGGNFKKTIEKGGEFFENSQYARPGREIRETVKQRADELLESAKQLPAKELKIIKMEIYKRWFEELATESASYNNNQ</sequence>
<dbReference type="AlphaFoldDB" id="A0A2H0KGA7"/>
<name>A0A2H0KGA7_9BACT</name>
<keyword evidence="1" id="KW-1133">Transmembrane helix</keyword>
<accession>A0A2H0KGA7</accession>
<feature type="transmembrane region" description="Helical" evidence="1">
    <location>
        <begin position="12"/>
        <end position="31"/>
    </location>
</feature>
<proteinExistence type="predicted"/>
<keyword evidence="1" id="KW-0812">Transmembrane</keyword>
<organism evidence="2 3">
    <name type="scientific">Candidatus Shapirobacteria bacterium CG11_big_fil_rev_8_21_14_0_20_40_12</name>
    <dbReference type="NCBI Taxonomy" id="1974889"/>
    <lineage>
        <taxon>Bacteria</taxon>
        <taxon>Candidatus Shapironibacteriota</taxon>
    </lineage>
</organism>
<reference evidence="2 3" key="1">
    <citation type="submission" date="2017-09" db="EMBL/GenBank/DDBJ databases">
        <title>Depth-based differentiation of microbial function through sediment-hosted aquifers and enrichment of novel symbionts in the deep terrestrial subsurface.</title>
        <authorList>
            <person name="Probst A.J."/>
            <person name="Ladd B."/>
            <person name="Jarett J.K."/>
            <person name="Geller-Mcgrath D.E."/>
            <person name="Sieber C.M."/>
            <person name="Emerson J.B."/>
            <person name="Anantharaman K."/>
            <person name="Thomas B.C."/>
            <person name="Malmstrom R."/>
            <person name="Stieglmeier M."/>
            <person name="Klingl A."/>
            <person name="Woyke T."/>
            <person name="Ryan C.M."/>
            <person name="Banfield J.F."/>
        </authorList>
    </citation>
    <scope>NUCLEOTIDE SEQUENCE [LARGE SCALE GENOMIC DNA]</scope>
    <source>
        <strain evidence="2">CG11_big_fil_rev_8_21_14_0_20_40_12</strain>
    </source>
</reference>
<dbReference type="Proteomes" id="UP000231371">
    <property type="component" value="Unassembled WGS sequence"/>
</dbReference>
<evidence type="ECO:0000313" key="2">
    <source>
        <dbReference type="EMBL" id="PIQ70279.1"/>
    </source>
</evidence>
<gene>
    <name evidence="2" type="ORF">COV89_01330</name>
</gene>
<dbReference type="EMBL" id="PCVI01000022">
    <property type="protein sequence ID" value="PIQ70279.1"/>
    <property type="molecule type" value="Genomic_DNA"/>
</dbReference>
<keyword evidence="1" id="KW-0472">Membrane</keyword>
<comment type="caution">
    <text evidence="2">The sequence shown here is derived from an EMBL/GenBank/DDBJ whole genome shotgun (WGS) entry which is preliminary data.</text>
</comment>
<evidence type="ECO:0000313" key="3">
    <source>
        <dbReference type="Proteomes" id="UP000231371"/>
    </source>
</evidence>
<evidence type="ECO:0000256" key="1">
    <source>
        <dbReference type="SAM" id="Phobius"/>
    </source>
</evidence>
<protein>
    <submittedName>
        <fullName evidence="2">Uncharacterized protein</fullName>
    </submittedName>
</protein>